<comment type="pathway">
    <text evidence="2 6">Cofactor biosynthesis; tetrahydrofolate biosynthesis; 2-amino-4-hydroxy-6-hydroxymethyl-7,8-dihydropteridine diphosphate from 7,8-dihydroneopterin triphosphate: step 3/4.</text>
</comment>
<dbReference type="Pfam" id="PF02152">
    <property type="entry name" value="FolB"/>
    <property type="match status" value="1"/>
</dbReference>
<dbReference type="SMART" id="SM00905">
    <property type="entry name" value="FolB"/>
    <property type="match status" value="1"/>
</dbReference>
<dbReference type="NCBIfam" id="TIGR00526">
    <property type="entry name" value="folB_dom"/>
    <property type="match status" value="1"/>
</dbReference>
<comment type="function">
    <text evidence="6">Catalyzes the conversion of 7,8-dihydroneopterin to 6-hydroxymethyl-7,8-dihydropterin.</text>
</comment>
<keyword evidence="9" id="KW-1185">Reference proteome</keyword>
<keyword evidence="4 6" id="KW-0289">Folate biosynthesis</keyword>
<dbReference type="InterPro" id="IPR006156">
    <property type="entry name" value="Dihydroneopterin_aldolase"/>
</dbReference>
<sequence length="120" mass="13502">MDRIVLKNMGFYGYHGNLESEQSQGQRFYVDVEVKTDLTKAGQTDNLEDSINYVEIYNTVNAVMTGEPRHLLEKLGALIADELWNNYKGIVGLSVTVRKPSVPIAGMLDYVEVITTRGQF</sequence>
<feature type="domain" description="Dihydroneopterin aldolase/epimerase" evidence="7">
    <location>
        <begin position="4"/>
        <end position="117"/>
    </location>
</feature>
<evidence type="ECO:0000259" key="7">
    <source>
        <dbReference type="SMART" id="SM00905"/>
    </source>
</evidence>
<dbReference type="InterPro" id="IPR006157">
    <property type="entry name" value="FolB_dom"/>
</dbReference>
<dbReference type="EC" id="4.1.2.25" evidence="6"/>
<comment type="catalytic activity">
    <reaction evidence="1 6">
        <text>7,8-dihydroneopterin = 6-hydroxymethyl-7,8-dihydropterin + glycolaldehyde</text>
        <dbReference type="Rhea" id="RHEA:10540"/>
        <dbReference type="ChEBI" id="CHEBI:17001"/>
        <dbReference type="ChEBI" id="CHEBI:17071"/>
        <dbReference type="ChEBI" id="CHEBI:44841"/>
        <dbReference type="EC" id="4.1.2.25"/>
    </reaction>
</comment>
<keyword evidence="5 6" id="KW-0456">Lyase</keyword>
<dbReference type="NCBIfam" id="TIGR00525">
    <property type="entry name" value="folB"/>
    <property type="match status" value="1"/>
</dbReference>
<gene>
    <name evidence="8" type="primary">folB</name>
    <name evidence="8" type="ORF">RVY80_07335</name>
</gene>
<dbReference type="EMBL" id="JAWJZB010000008">
    <property type="protein sequence ID" value="MDV5088650.1"/>
    <property type="molecule type" value="Genomic_DNA"/>
</dbReference>
<organism evidence="8 9">
    <name type="scientific">Veillonella absiana</name>
    <dbReference type="NCBI Taxonomy" id="3079305"/>
    <lineage>
        <taxon>Bacteria</taxon>
        <taxon>Bacillati</taxon>
        <taxon>Bacillota</taxon>
        <taxon>Negativicutes</taxon>
        <taxon>Veillonellales</taxon>
        <taxon>Veillonellaceae</taxon>
        <taxon>Veillonella</taxon>
    </lineage>
</organism>
<dbReference type="InterPro" id="IPR043133">
    <property type="entry name" value="GTP-CH-I_C/QueF"/>
</dbReference>
<proteinExistence type="inferred from homology"/>
<dbReference type="PANTHER" id="PTHR42844">
    <property type="entry name" value="DIHYDRONEOPTERIN ALDOLASE 1-RELATED"/>
    <property type="match status" value="1"/>
</dbReference>
<evidence type="ECO:0000256" key="5">
    <source>
        <dbReference type="ARBA" id="ARBA00023239"/>
    </source>
</evidence>
<evidence type="ECO:0000256" key="6">
    <source>
        <dbReference type="RuleBase" id="RU362079"/>
    </source>
</evidence>
<dbReference type="Proteomes" id="UP001272515">
    <property type="component" value="Unassembled WGS sequence"/>
</dbReference>
<evidence type="ECO:0000256" key="4">
    <source>
        <dbReference type="ARBA" id="ARBA00022909"/>
    </source>
</evidence>
<name>A0ABU3Z9Q4_9FIRM</name>
<dbReference type="RefSeq" id="WP_295190485.1">
    <property type="nucleotide sequence ID" value="NZ_JAWJZA010000007.1"/>
</dbReference>
<accession>A0ABU3Z9Q4</accession>
<reference evidence="8 9" key="1">
    <citation type="submission" date="2023-10" db="EMBL/GenBank/DDBJ databases">
        <title>Veillonella sp. nov., isolated from a pig farm feces dump.</title>
        <authorList>
            <person name="Chang Y.-H."/>
        </authorList>
    </citation>
    <scope>NUCLEOTIDE SEQUENCE [LARGE SCALE GENOMIC DNA]</scope>
    <source>
        <strain evidence="8 9">YH-vei2233</strain>
    </source>
</reference>
<comment type="similarity">
    <text evidence="3 6">Belongs to the DHNA family.</text>
</comment>
<evidence type="ECO:0000313" key="9">
    <source>
        <dbReference type="Proteomes" id="UP001272515"/>
    </source>
</evidence>
<evidence type="ECO:0000256" key="2">
    <source>
        <dbReference type="ARBA" id="ARBA00005013"/>
    </source>
</evidence>
<dbReference type="CDD" id="cd00534">
    <property type="entry name" value="DHNA_DHNTPE"/>
    <property type="match status" value="1"/>
</dbReference>
<dbReference type="Gene3D" id="3.30.1130.10">
    <property type="match status" value="1"/>
</dbReference>
<evidence type="ECO:0000256" key="1">
    <source>
        <dbReference type="ARBA" id="ARBA00001353"/>
    </source>
</evidence>
<protein>
    <recommendedName>
        <fullName evidence="6">7,8-dihydroneopterin aldolase</fullName>
        <ecNumber evidence="6">4.1.2.25</ecNumber>
    </recommendedName>
</protein>
<dbReference type="PANTHER" id="PTHR42844:SF1">
    <property type="entry name" value="DIHYDRONEOPTERIN ALDOLASE 1-RELATED"/>
    <property type="match status" value="1"/>
</dbReference>
<comment type="caution">
    <text evidence="8">The sequence shown here is derived from an EMBL/GenBank/DDBJ whole genome shotgun (WGS) entry which is preliminary data.</text>
</comment>
<dbReference type="SUPFAM" id="SSF55620">
    <property type="entry name" value="Tetrahydrobiopterin biosynthesis enzymes-like"/>
    <property type="match status" value="1"/>
</dbReference>
<dbReference type="GO" id="GO:0004150">
    <property type="term" value="F:dihydroneopterin aldolase activity"/>
    <property type="evidence" value="ECO:0007669"/>
    <property type="project" value="UniProtKB-EC"/>
</dbReference>
<evidence type="ECO:0000313" key="8">
    <source>
        <dbReference type="EMBL" id="MDV5088650.1"/>
    </source>
</evidence>
<evidence type="ECO:0000256" key="3">
    <source>
        <dbReference type="ARBA" id="ARBA00005708"/>
    </source>
</evidence>